<feature type="region of interest" description="Disordered" evidence="1">
    <location>
        <begin position="13"/>
        <end position="47"/>
    </location>
</feature>
<gene>
    <name evidence="2" type="ORF">OYT1_ch2547</name>
</gene>
<organism evidence="2 3">
    <name type="scientific">Ferriphaselus amnicola</name>
    <dbReference type="NCBI Taxonomy" id="1188319"/>
    <lineage>
        <taxon>Bacteria</taxon>
        <taxon>Pseudomonadati</taxon>
        <taxon>Pseudomonadota</taxon>
        <taxon>Betaproteobacteria</taxon>
        <taxon>Nitrosomonadales</taxon>
        <taxon>Gallionellaceae</taxon>
        <taxon>Ferriphaselus</taxon>
    </lineage>
</organism>
<dbReference type="AlphaFoldDB" id="A0A2Z6GFA1"/>
<feature type="compositionally biased region" description="Basic and acidic residues" evidence="1">
    <location>
        <begin position="25"/>
        <end position="40"/>
    </location>
</feature>
<dbReference type="EMBL" id="AP018738">
    <property type="protein sequence ID" value="BBE52059.1"/>
    <property type="molecule type" value="Genomic_DNA"/>
</dbReference>
<keyword evidence="3" id="KW-1185">Reference proteome</keyword>
<proteinExistence type="predicted"/>
<dbReference type="RefSeq" id="WP_062626515.1">
    <property type="nucleotide sequence ID" value="NZ_AP018738.1"/>
</dbReference>
<dbReference type="STRING" id="1188319.OYT1_01320"/>
<reference evidence="2 3" key="1">
    <citation type="submission" date="2018-06" db="EMBL/GenBank/DDBJ databases">
        <title>OYT1 Genome Sequencing.</title>
        <authorList>
            <person name="Kato S."/>
            <person name="Itoh T."/>
            <person name="Ohkuma M."/>
        </authorList>
    </citation>
    <scope>NUCLEOTIDE SEQUENCE [LARGE SCALE GENOMIC DNA]</scope>
    <source>
        <strain evidence="2 3">OYT1</strain>
    </source>
</reference>
<dbReference type="OrthoDB" id="9899720at2"/>
<name>A0A2Z6GFA1_9PROT</name>
<sequence length="69" mass="7209">MAISSVTSGYNNVVADAQAQARTPRVREVESDGDRDDKRAKAAQVAAQPVQPTVNTLGQTVGSVINVQA</sequence>
<dbReference type="Proteomes" id="UP000033070">
    <property type="component" value="Chromosome"/>
</dbReference>
<evidence type="ECO:0000313" key="2">
    <source>
        <dbReference type="EMBL" id="BBE52059.1"/>
    </source>
</evidence>
<evidence type="ECO:0000256" key="1">
    <source>
        <dbReference type="SAM" id="MobiDB-lite"/>
    </source>
</evidence>
<protein>
    <submittedName>
        <fullName evidence="2">Uncharacterized protein</fullName>
    </submittedName>
</protein>
<accession>A0A2Z6GFA1</accession>
<evidence type="ECO:0000313" key="3">
    <source>
        <dbReference type="Proteomes" id="UP000033070"/>
    </source>
</evidence>
<dbReference type="KEGG" id="fam:OYT1_ch2547"/>